<dbReference type="GO" id="GO:0016020">
    <property type="term" value="C:membrane"/>
    <property type="evidence" value="ECO:0007669"/>
    <property type="project" value="InterPro"/>
</dbReference>
<dbReference type="Gene3D" id="3.30.70.270">
    <property type="match status" value="1"/>
</dbReference>
<dbReference type="SUPFAM" id="SSF55073">
    <property type="entry name" value="Nucleotide cyclase"/>
    <property type="match status" value="1"/>
</dbReference>
<evidence type="ECO:0000256" key="1">
    <source>
        <dbReference type="SAM" id="Phobius"/>
    </source>
</evidence>
<dbReference type="PANTHER" id="PTHR44757:SF4">
    <property type="entry name" value="DIGUANYLATE CYCLASE DGCE-RELATED"/>
    <property type="match status" value="1"/>
</dbReference>
<dbReference type="GO" id="GO:0007165">
    <property type="term" value="P:signal transduction"/>
    <property type="evidence" value="ECO:0007669"/>
    <property type="project" value="InterPro"/>
</dbReference>
<dbReference type="SUPFAM" id="SSF158472">
    <property type="entry name" value="HAMP domain-like"/>
    <property type="match status" value="1"/>
</dbReference>
<feature type="domain" description="EAL" evidence="2">
    <location>
        <begin position="424"/>
        <end position="681"/>
    </location>
</feature>
<dbReference type="Gene3D" id="3.20.20.450">
    <property type="entry name" value="EAL domain"/>
    <property type="match status" value="1"/>
</dbReference>
<proteinExistence type="predicted"/>
<dbReference type="InterPro" id="IPR003660">
    <property type="entry name" value="HAMP_dom"/>
</dbReference>
<gene>
    <name evidence="5" type="ORF">MNBD_GAMMA22-2633</name>
</gene>
<dbReference type="SMART" id="SM00267">
    <property type="entry name" value="GGDEF"/>
    <property type="match status" value="1"/>
</dbReference>
<dbReference type="FunFam" id="3.30.70.270:FF:000001">
    <property type="entry name" value="Diguanylate cyclase domain protein"/>
    <property type="match status" value="1"/>
</dbReference>
<name>A0A3B1AET1_9ZZZZ</name>
<dbReference type="PROSITE" id="PS50885">
    <property type="entry name" value="HAMP"/>
    <property type="match status" value="1"/>
</dbReference>
<feature type="domain" description="HAMP" evidence="3">
    <location>
        <begin position="171"/>
        <end position="223"/>
    </location>
</feature>
<dbReference type="InterPro" id="IPR043128">
    <property type="entry name" value="Rev_trsase/Diguanyl_cyclase"/>
</dbReference>
<dbReference type="NCBIfam" id="TIGR00254">
    <property type="entry name" value="GGDEF"/>
    <property type="match status" value="1"/>
</dbReference>
<protein>
    <submittedName>
        <fullName evidence="5">Diguanylate cyclase/phosphodiesterase (GGDEF &amp; EAL domains) with PAS/PAC sensor(S)</fullName>
    </submittedName>
</protein>
<feature type="transmembrane region" description="Helical" evidence="1">
    <location>
        <begin position="149"/>
        <end position="173"/>
    </location>
</feature>
<dbReference type="InterPro" id="IPR001633">
    <property type="entry name" value="EAL_dom"/>
</dbReference>
<dbReference type="Pfam" id="PF00990">
    <property type="entry name" value="GGDEF"/>
    <property type="match status" value="1"/>
</dbReference>
<dbReference type="InterPro" id="IPR000160">
    <property type="entry name" value="GGDEF_dom"/>
</dbReference>
<dbReference type="EMBL" id="UOFS01000006">
    <property type="protein sequence ID" value="VAW91126.1"/>
    <property type="molecule type" value="Genomic_DNA"/>
</dbReference>
<dbReference type="Gene3D" id="6.10.340.10">
    <property type="match status" value="1"/>
</dbReference>
<dbReference type="PROSITE" id="PS50883">
    <property type="entry name" value="EAL"/>
    <property type="match status" value="1"/>
</dbReference>
<dbReference type="Pfam" id="PF00672">
    <property type="entry name" value="HAMP"/>
    <property type="match status" value="1"/>
</dbReference>
<evidence type="ECO:0000259" key="4">
    <source>
        <dbReference type="PROSITE" id="PS50887"/>
    </source>
</evidence>
<dbReference type="CDD" id="cd06225">
    <property type="entry name" value="HAMP"/>
    <property type="match status" value="1"/>
</dbReference>
<dbReference type="CDD" id="cd01949">
    <property type="entry name" value="GGDEF"/>
    <property type="match status" value="1"/>
</dbReference>
<reference evidence="5" key="1">
    <citation type="submission" date="2018-06" db="EMBL/GenBank/DDBJ databases">
        <authorList>
            <person name="Zhirakovskaya E."/>
        </authorList>
    </citation>
    <scope>NUCLEOTIDE SEQUENCE</scope>
</reference>
<dbReference type="InterPro" id="IPR029787">
    <property type="entry name" value="Nucleotide_cyclase"/>
</dbReference>
<organism evidence="5">
    <name type="scientific">hydrothermal vent metagenome</name>
    <dbReference type="NCBI Taxonomy" id="652676"/>
    <lineage>
        <taxon>unclassified sequences</taxon>
        <taxon>metagenomes</taxon>
        <taxon>ecological metagenomes</taxon>
    </lineage>
</organism>
<dbReference type="AlphaFoldDB" id="A0A3B1AET1"/>
<dbReference type="SMART" id="SM00304">
    <property type="entry name" value="HAMP"/>
    <property type="match status" value="1"/>
</dbReference>
<keyword evidence="1" id="KW-1133">Transmembrane helix</keyword>
<sequence length="684" mass="78036">MNFKFPKLGLRFKLFLPLIFFSILFAAYAQYQWLPQFLSFVQEQEAKNINSHLHSVTEGLVPLLLENQLASVYDNLNTLLINNESWKNLILRDSNNIQLFPFKDITTINNKNSYHAVQDITYLGNTLGTLYLTVDNTNIVNIINMQQQFFLVALVLLLTLFSIAIVIVLEVVVRQPLHYLAIASDKIAQGDFNIDLPKQHHDEVGKLIHSFSLMRYSIRKYQSKLKVEINSHKKTADELFKEKERFSYHATHDALTGLINRHEFDRRLTTALARTKTDKSKHAILYLDLDQFKVVNDTCGHIAGDELLRQLTTLLKNKIRDRDTLARLGGDEFGVLLDFCQLNQAEQIAEVLRETIQDFRFSWNDNVFSIGASIGLVSIDENSDNLTNILSTADTACYIAKERGRNRIHVYEQGNAELEKRKGEMQWVPTITKALEDDRFKLFYQPIVPVNQHRKIPNHIEILLSMISEDGQQIPPGAFIPAAERFNLMESVDIWVIQNALEYIVKYNRAKPDNPMMFSVNLSGVSLSNDTVLAQIIDLIERFKLKPDTICFEITETAAIANLSNACTFIKELNQLGCQFSLDDFGSGLSSFAYLKNLPVNSIKIDGSFVKDINKDLMDFAFVKSINEIGHVMGMKTIAEFVENVSILKLLRDINVDLAQGFFIQRPTPLDELLQGHYNTSKVS</sequence>
<accession>A0A3B1AET1</accession>
<dbReference type="InterPro" id="IPR052155">
    <property type="entry name" value="Biofilm_reg_signaling"/>
</dbReference>
<dbReference type="PANTHER" id="PTHR44757">
    <property type="entry name" value="DIGUANYLATE CYCLASE DGCP"/>
    <property type="match status" value="1"/>
</dbReference>
<evidence type="ECO:0000313" key="5">
    <source>
        <dbReference type="EMBL" id="VAW91126.1"/>
    </source>
</evidence>
<dbReference type="CDD" id="cd01948">
    <property type="entry name" value="EAL"/>
    <property type="match status" value="1"/>
</dbReference>
<dbReference type="PROSITE" id="PS50887">
    <property type="entry name" value="GGDEF"/>
    <property type="match status" value="1"/>
</dbReference>
<dbReference type="SUPFAM" id="SSF141868">
    <property type="entry name" value="EAL domain-like"/>
    <property type="match status" value="1"/>
</dbReference>
<keyword evidence="1" id="KW-0472">Membrane</keyword>
<keyword evidence="1" id="KW-0812">Transmembrane</keyword>
<evidence type="ECO:0000259" key="2">
    <source>
        <dbReference type="PROSITE" id="PS50883"/>
    </source>
</evidence>
<feature type="domain" description="GGDEF" evidence="4">
    <location>
        <begin position="280"/>
        <end position="413"/>
    </location>
</feature>
<evidence type="ECO:0000259" key="3">
    <source>
        <dbReference type="PROSITE" id="PS50885"/>
    </source>
</evidence>
<dbReference type="SMART" id="SM00052">
    <property type="entry name" value="EAL"/>
    <property type="match status" value="1"/>
</dbReference>
<dbReference type="InterPro" id="IPR035919">
    <property type="entry name" value="EAL_sf"/>
</dbReference>
<dbReference type="Pfam" id="PF00563">
    <property type="entry name" value="EAL"/>
    <property type="match status" value="1"/>
</dbReference>